<evidence type="ECO:0000259" key="2">
    <source>
        <dbReference type="PROSITE" id="PS50097"/>
    </source>
</evidence>
<evidence type="ECO:0000256" key="1">
    <source>
        <dbReference type="ARBA" id="ARBA00004906"/>
    </source>
</evidence>
<dbReference type="EMBL" id="BQKI01000011">
    <property type="protein sequence ID" value="GJN04943.1"/>
    <property type="molecule type" value="Genomic_DNA"/>
</dbReference>
<comment type="caution">
    <text evidence="3">The sequence shown here is derived from an EMBL/GenBank/DDBJ whole genome shotgun (WGS) entry which is preliminary data.</text>
</comment>
<dbReference type="AlphaFoldDB" id="A0AAV5D4B1"/>
<dbReference type="PROSITE" id="PS50097">
    <property type="entry name" value="BTB"/>
    <property type="match status" value="1"/>
</dbReference>
<dbReference type="Proteomes" id="UP001054889">
    <property type="component" value="Unassembled WGS sequence"/>
</dbReference>
<reference evidence="3" key="1">
    <citation type="journal article" date="2018" name="DNA Res.">
        <title>Multiple hybrid de novo genome assembly of finger millet, an orphan allotetraploid crop.</title>
        <authorList>
            <person name="Hatakeyama M."/>
            <person name="Aluri S."/>
            <person name="Balachadran M.T."/>
            <person name="Sivarajan S.R."/>
            <person name="Patrignani A."/>
            <person name="Gruter S."/>
            <person name="Poveda L."/>
            <person name="Shimizu-Inatsugi R."/>
            <person name="Baeten J."/>
            <person name="Francoijs K.J."/>
            <person name="Nataraja K.N."/>
            <person name="Reddy Y.A.N."/>
            <person name="Phadnis S."/>
            <person name="Ravikumar R.L."/>
            <person name="Schlapbach R."/>
            <person name="Sreeman S.M."/>
            <person name="Shimizu K.K."/>
        </authorList>
    </citation>
    <scope>NUCLEOTIDE SEQUENCE</scope>
</reference>
<dbReference type="PANTHER" id="PTHR26379">
    <property type="entry name" value="BTB/POZ AND MATH DOMAIN-CONTAINING PROTEIN 1"/>
    <property type="match status" value="1"/>
</dbReference>
<proteinExistence type="predicted"/>
<dbReference type="SMART" id="SM00225">
    <property type="entry name" value="BTB"/>
    <property type="match status" value="1"/>
</dbReference>
<dbReference type="PANTHER" id="PTHR26379:SF483">
    <property type="entry name" value="OS11G0619800 PROTEIN"/>
    <property type="match status" value="1"/>
</dbReference>
<comment type="pathway">
    <text evidence="1">Protein modification; protein ubiquitination.</text>
</comment>
<dbReference type="SUPFAM" id="SSF54695">
    <property type="entry name" value="POZ domain"/>
    <property type="match status" value="1"/>
</dbReference>
<keyword evidence="4" id="KW-1185">Reference proteome</keyword>
<dbReference type="InterPro" id="IPR045005">
    <property type="entry name" value="BPM1-6"/>
</dbReference>
<name>A0AAV5D4B1_ELECO</name>
<sequence>MGAIEPNTKLILDELAKIHTDIKLQDAKWESRVSALEIVTPTGAPGSFDVKDEVDSAVAVHLGEFEKLASAFLESYEASTTERLDQLEASSSTRVAALESATTAFELWHPLIESSVGEVKSSVTTMQAFVDLCRGKMSHLHKFIESGMRDLINAKPSVLGDPVSASARPSVGVQADSPFGHRVDSSPREPGCGHVFVQTQLPTTNPPKSFCLFGSPHDTADVVCARRLCRAYVRRDGRKERHQTSKLRILFLSNLLPPRVNLIFRFPFSNLPQPHARADSNLLASQVGGDVTFKVSDEVITAHKYVLAAQSSVFRAQLFGLPGKEDTTVQVADMGPEAFRALLHFIYTSKLPEVVDDGNKIKLVQDLLVAATRYGIKALRVICEDILYQYIDESTAATTLRFAEKHGCRRLMKACVTLLKDLLASVQGSAGETSFLPCSTQKRQRS</sequence>
<accession>A0AAV5D4B1</accession>
<dbReference type="Gene3D" id="3.30.710.10">
    <property type="entry name" value="Potassium Channel Kv1.1, Chain A"/>
    <property type="match status" value="1"/>
</dbReference>
<evidence type="ECO:0000313" key="3">
    <source>
        <dbReference type="EMBL" id="GJN04943.1"/>
    </source>
</evidence>
<feature type="domain" description="BTB" evidence="2">
    <location>
        <begin position="289"/>
        <end position="351"/>
    </location>
</feature>
<organism evidence="3 4">
    <name type="scientific">Eleusine coracana subsp. coracana</name>
    <dbReference type="NCBI Taxonomy" id="191504"/>
    <lineage>
        <taxon>Eukaryota</taxon>
        <taxon>Viridiplantae</taxon>
        <taxon>Streptophyta</taxon>
        <taxon>Embryophyta</taxon>
        <taxon>Tracheophyta</taxon>
        <taxon>Spermatophyta</taxon>
        <taxon>Magnoliopsida</taxon>
        <taxon>Liliopsida</taxon>
        <taxon>Poales</taxon>
        <taxon>Poaceae</taxon>
        <taxon>PACMAD clade</taxon>
        <taxon>Chloridoideae</taxon>
        <taxon>Cynodonteae</taxon>
        <taxon>Eleusininae</taxon>
        <taxon>Eleusine</taxon>
    </lineage>
</organism>
<gene>
    <name evidence="3" type="primary">ga22528</name>
    <name evidence="3" type="ORF">PR202_ga22528</name>
</gene>
<evidence type="ECO:0000313" key="4">
    <source>
        <dbReference type="Proteomes" id="UP001054889"/>
    </source>
</evidence>
<reference evidence="3" key="2">
    <citation type="submission" date="2021-12" db="EMBL/GenBank/DDBJ databases">
        <title>Resequencing data analysis of finger millet.</title>
        <authorList>
            <person name="Hatakeyama M."/>
            <person name="Aluri S."/>
            <person name="Balachadran M.T."/>
            <person name="Sivarajan S.R."/>
            <person name="Poveda L."/>
            <person name="Shimizu-Inatsugi R."/>
            <person name="Schlapbach R."/>
            <person name="Sreeman S.M."/>
            <person name="Shimizu K.K."/>
        </authorList>
    </citation>
    <scope>NUCLEOTIDE SEQUENCE</scope>
</reference>
<protein>
    <recommendedName>
        <fullName evidence="2">BTB domain-containing protein</fullName>
    </recommendedName>
</protein>
<dbReference type="InterPro" id="IPR000210">
    <property type="entry name" value="BTB/POZ_dom"/>
</dbReference>
<dbReference type="Pfam" id="PF00651">
    <property type="entry name" value="BTB"/>
    <property type="match status" value="1"/>
</dbReference>
<dbReference type="InterPro" id="IPR011333">
    <property type="entry name" value="SKP1/BTB/POZ_sf"/>
</dbReference>
<dbReference type="GO" id="GO:0016567">
    <property type="term" value="P:protein ubiquitination"/>
    <property type="evidence" value="ECO:0007669"/>
    <property type="project" value="InterPro"/>
</dbReference>